<feature type="transmembrane region" description="Helical" evidence="7">
    <location>
        <begin position="272"/>
        <end position="292"/>
    </location>
</feature>
<keyword evidence="2 7" id="KW-0813">Transport</keyword>
<dbReference type="InterPro" id="IPR000515">
    <property type="entry name" value="MetI-like"/>
</dbReference>
<sequence length="298" mass="34515">MIVFKSKKRVSNDFFMAYLFLAPFLLFYLWFTFYPLLQGFFISFYEWNLTSDKVFVGLSNYTDLFQESNFWQSLMHTFLYVLISTPIYMAGAFILAVLVDHKFVRGRSFLRGIFFMPNVLAVSIISIIWVNMYQPYSGPVNGILRLIGFNGNYAWLSEGTLVWPAIILLTFWWNTGYYMILYLAGLQEVPEDRYEAAQLDGANWFQTLWYITIPSLKRIHILVLFLQVVASFKIFGQVFLTTEGGPGGASRTYIQFIYENGFQRFLMGKASAAAFVLFVIILVVSIMQLKLLKQTADE</sequence>
<keyword evidence="6 7" id="KW-0472">Membrane</keyword>
<keyword evidence="3" id="KW-1003">Cell membrane</keyword>
<evidence type="ECO:0000256" key="4">
    <source>
        <dbReference type="ARBA" id="ARBA00022692"/>
    </source>
</evidence>
<feature type="transmembrane region" description="Helical" evidence="7">
    <location>
        <begin position="78"/>
        <end position="100"/>
    </location>
</feature>
<evidence type="ECO:0000256" key="1">
    <source>
        <dbReference type="ARBA" id="ARBA00004651"/>
    </source>
</evidence>
<evidence type="ECO:0000256" key="7">
    <source>
        <dbReference type="RuleBase" id="RU363032"/>
    </source>
</evidence>
<evidence type="ECO:0000256" key="3">
    <source>
        <dbReference type="ARBA" id="ARBA00022475"/>
    </source>
</evidence>
<evidence type="ECO:0000259" key="8">
    <source>
        <dbReference type="PROSITE" id="PS50928"/>
    </source>
</evidence>
<feature type="transmembrane region" description="Helical" evidence="7">
    <location>
        <begin position="12"/>
        <end position="31"/>
    </location>
</feature>
<dbReference type="EMBL" id="JBHSMJ010000007">
    <property type="protein sequence ID" value="MFC5447471.1"/>
    <property type="molecule type" value="Genomic_DNA"/>
</dbReference>
<comment type="similarity">
    <text evidence="7">Belongs to the binding-protein-dependent transport system permease family.</text>
</comment>
<feature type="domain" description="ABC transmembrane type-1" evidence="8">
    <location>
        <begin position="74"/>
        <end position="288"/>
    </location>
</feature>
<feature type="transmembrane region" description="Helical" evidence="7">
    <location>
        <begin position="112"/>
        <end position="133"/>
    </location>
</feature>
<keyword evidence="5 7" id="KW-1133">Transmembrane helix</keyword>
<organism evidence="9 10">
    <name type="scientific">Paenibacillus aestuarii</name>
    <dbReference type="NCBI Taxonomy" id="516965"/>
    <lineage>
        <taxon>Bacteria</taxon>
        <taxon>Bacillati</taxon>
        <taxon>Bacillota</taxon>
        <taxon>Bacilli</taxon>
        <taxon>Bacillales</taxon>
        <taxon>Paenibacillaceae</taxon>
        <taxon>Paenibacillus</taxon>
    </lineage>
</organism>
<name>A0ABW0K328_9BACL</name>
<keyword evidence="10" id="KW-1185">Reference proteome</keyword>
<proteinExistence type="inferred from homology"/>
<evidence type="ECO:0000256" key="6">
    <source>
        <dbReference type="ARBA" id="ARBA00023136"/>
    </source>
</evidence>
<dbReference type="InterPro" id="IPR035906">
    <property type="entry name" value="MetI-like_sf"/>
</dbReference>
<dbReference type="PANTHER" id="PTHR30193:SF37">
    <property type="entry name" value="INNER MEMBRANE ABC TRANSPORTER PERMEASE PROTEIN YCJO"/>
    <property type="match status" value="1"/>
</dbReference>
<evidence type="ECO:0000313" key="9">
    <source>
        <dbReference type="EMBL" id="MFC5447471.1"/>
    </source>
</evidence>
<evidence type="ECO:0000256" key="2">
    <source>
        <dbReference type="ARBA" id="ARBA00022448"/>
    </source>
</evidence>
<dbReference type="Pfam" id="PF00528">
    <property type="entry name" value="BPD_transp_1"/>
    <property type="match status" value="1"/>
</dbReference>
<comment type="caution">
    <text evidence="9">The sequence shown here is derived from an EMBL/GenBank/DDBJ whole genome shotgun (WGS) entry which is preliminary data.</text>
</comment>
<dbReference type="PANTHER" id="PTHR30193">
    <property type="entry name" value="ABC TRANSPORTER PERMEASE PROTEIN"/>
    <property type="match status" value="1"/>
</dbReference>
<evidence type="ECO:0000256" key="5">
    <source>
        <dbReference type="ARBA" id="ARBA00022989"/>
    </source>
</evidence>
<dbReference type="InterPro" id="IPR051393">
    <property type="entry name" value="ABC_transporter_permease"/>
</dbReference>
<dbReference type="Gene3D" id="1.10.3720.10">
    <property type="entry name" value="MetI-like"/>
    <property type="match status" value="1"/>
</dbReference>
<dbReference type="Proteomes" id="UP001596044">
    <property type="component" value="Unassembled WGS sequence"/>
</dbReference>
<dbReference type="SUPFAM" id="SSF161098">
    <property type="entry name" value="MetI-like"/>
    <property type="match status" value="1"/>
</dbReference>
<dbReference type="CDD" id="cd06261">
    <property type="entry name" value="TM_PBP2"/>
    <property type="match status" value="1"/>
</dbReference>
<accession>A0ABW0K328</accession>
<dbReference type="PROSITE" id="PS50928">
    <property type="entry name" value="ABC_TM1"/>
    <property type="match status" value="1"/>
</dbReference>
<feature type="transmembrane region" description="Helical" evidence="7">
    <location>
        <begin position="219"/>
        <end position="240"/>
    </location>
</feature>
<protein>
    <submittedName>
        <fullName evidence="9">Sugar ABC transporter permease</fullName>
    </submittedName>
</protein>
<feature type="transmembrane region" description="Helical" evidence="7">
    <location>
        <begin position="153"/>
        <end position="173"/>
    </location>
</feature>
<evidence type="ECO:0000313" key="10">
    <source>
        <dbReference type="Proteomes" id="UP001596044"/>
    </source>
</evidence>
<keyword evidence="4 7" id="KW-0812">Transmembrane</keyword>
<reference evidence="10" key="1">
    <citation type="journal article" date="2019" name="Int. J. Syst. Evol. Microbiol.">
        <title>The Global Catalogue of Microorganisms (GCM) 10K type strain sequencing project: providing services to taxonomists for standard genome sequencing and annotation.</title>
        <authorList>
            <consortium name="The Broad Institute Genomics Platform"/>
            <consortium name="The Broad Institute Genome Sequencing Center for Infectious Disease"/>
            <person name="Wu L."/>
            <person name="Ma J."/>
        </authorList>
    </citation>
    <scope>NUCLEOTIDE SEQUENCE [LARGE SCALE GENOMIC DNA]</scope>
    <source>
        <strain evidence="10">KACC 11904</strain>
    </source>
</reference>
<gene>
    <name evidence="9" type="ORF">ACFPOG_04330</name>
</gene>
<comment type="subcellular location">
    <subcellularLocation>
        <location evidence="1 7">Cell membrane</location>
        <topology evidence="1 7">Multi-pass membrane protein</topology>
    </subcellularLocation>
</comment>
<dbReference type="RefSeq" id="WP_270884258.1">
    <property type="nucleotide sequence ID" value="NZ_JAQFVF010000065.1"/>
</dbReference>